<evidence type="ECO:0000313" key="2">
    <source>
        <dbReference type="Proteomes" id="UP000597444"/>
    </source>
</evidence>
<gene>
    <name evidence="1" type="ORF">KSF_091760</name>
</gene>
<dbReference type="EMBL" id="BNJK01000002">
    <property type="protein sequence ID" value="GHO99128.1"/>
    <property type="molecule type" value="Genomic_DNA"/>
</dbReference>
<accession>A0A8J3N7Z0</accession>
<proteinExistence type="predicted"/>
<comment type="caution">
    <text evidence="1">The sequence shown here is derived from an EMBL/GenBank/DDBJ whole genome shotgun (WGS) entry which is preliminary data.</text>
</comment>
<evidence type="ECO:0000313" key="1">
    <source>
        <dbReference type="EMBL" id="GHO99128.1"/>
    </source>
</evidence>
<protein>
    <submittedName>
        <fullName evidence="1">Uncharacterized protein</fullName>
    </submittedName>
</protein>
<name>A0A8J3N7Z0_9CHLR</name>
<sequence>MCLLEVYAQCDDRFFEVSSDEVEHAELIVEELVSRVLLDLFDEGMVDDVDIRFSANPHTGFQQCSIHINAECNCRAFTLEPRTKKNMECAVEKNMHILLREIFGHVKVNSVMRCPSFAMAD</sequence>
<keyword evidence="2" id="KW-1185">Reference proteome</keyword>
<dbReference type="AlphaFoldDB" id="A0A8J3N7Z0"/>
<reference evidence="1" key="1">
    <citation type="submission" date="2020-10" db="EMBL/GenBank/DDBJ databases">
        <title>Taxonomic study of unclassified bacteria belonging to the class Ktedonobacteria.</title>
        <authorList>
            <person name="Yabe S."/>
            <person name="Wang C.M."/>
            <person name="Zheng Y."/>
            <person name="Sakai Y."/>
            <person name="Cavaletti L."/>
            <person name="Monciardini P."/>
            <person name="Donadio S."/>
        </authorList>
    </citation>
    <scope>NUCLEOTIDE SEQUENCE</scope>
    <source>
        <strain evidence="1">ID150040</strain>
    </source>
</reference>
<organism evidence="1 2">
    <name type="scientific">Reticulibacter mediterranei</name>
    <dbReference type="NCBI Taxonomy" id="2778369"/>
    <lineage>
        <taxon>Bacteria</taxon>
        <taxon>Bacillati</taxon>
        <taxon>Chloroflexota</taxon>
        <taxon>Ktedonobacteria</taxon>
        <taxon>Ktedonobacterales</taxon>
        <taxon>Reticulibacteraceae</taxon>
        <taxon>Reticulibacter</taxon>
    </lineage>
</organism>
<dbReference type="Proteomes" id="UP000597444">
    <property type="component" value="Unassembled WGS sequence"/>
</dbReference>